<name>A0A7C8MCU7_9PLEO</name>
<sequence length="242" mass="26205">MAYMGGGLPPAYGPYGYAPFGLYGPYNSPAPYGSPAPFNSPALPQMFGAHDRRCSSRDTSHHNRGQGRRGSSRGNRGGYHRDTSGFEDRGRSGTRGHNSIVAPRDVSNRGAQRGPQNVATSSTGGPSIASEVRARFQEARRARQRTQQTQGRAENDVDVVMEGTADVDVKALRNEMEGLRQQCAQMQTRLATGEAMMQQVLQAQQQVIRAQQLQPPQYRVNQQGMLALTQHAGGQQVGAAPP</sequence>
<keyword evidence="1" id="KW-0175">Coiled coil</keyword>
<comment type="caution">
    <text evidence="3">The sequence shown here is derived from an EMBL/GenBank/DDBJ whole genome shotgun (WGS) entry which is preliminary data.</text>
</comment>
<gene>
    <name evidence="3" type="ORF">BDV95DRAFT_605276</name>
</gene>
<feature type="compositionally biased region" description="Basic and acidic residues" evidence="2">
    <location>
        <begin position="79"/>
        <end position="91"/>
    </location>
</feature>
<proteinExistence type="predicted"/>
<evidence type="ECO:0000256" key="1">
    <source>
        <dbReference type="SAM" id="Coils"/>
    </source>
</evidence>
<reference evidence="3 4" key="1">
    <citation type="submission" date="2020-01" db="EMBL/GenBank/DDBJ databases">
        <authorList>
            <consortium name="DOE Joint Genome Institute"/>
            <person name="Haridas S."/>
            <person name="Albert R."/>
            <person name="Binder M."/>
            <person name="Bloem J."/>
            <person name="Labutti K."/>
            <person name="Salamov A."/>
            <person name="Andreopoulos B."/>
            <person name="Baker S.E."/>
            <person name="Barry K."/>
            <person name="Bills G."/>
            <person name="Bluhm B.H."/>
            <person name="Cannon C."/>
            <person name="Castanera R."/>
            <person name="Culley D.E."/>
            <person name="Daum C."/>
            <person name="Ezra D."/>
            <person name="Gonzalez J.B."/>
            <person name="Henrissat B."/>
            <person name="Kuo A."/>
            <person name="Liang C."/>
            <person name="Lipzen A."/>
            <person name="Lutzoni F."/>
            <person name="Magnuson J."/>
            <person name="Mondo S."/>
            <person name="Nolan M."/>
            <person name="Ohm R."/>
            <person name="Pangilinan J."/>
            <person name="Park H.-J.H."/>
            <person name="Ramirez L."/>
            <person name="Alfaro M."/>
            <person name="Sun H."/>
            <person name="Tritt A."/>
            <person name="Yoshinaga Y."/>
            <person name="Zwiers L.-H.L."/>
            <person name="Turgeon B.G."/>
            <person name="Goodwin S.B."/>
            <person name="Spatafora J.W."/>
            <person name="Crous P.W."/>
            <person name="Grigoriev I.V."/>
        </authorList>
    </citation>
    <scope>NUCLEOTIDE SEQUENCE [LARGE SCALE GENOMIC DNA]</scope>
    <source>
        <strain evidence="3 4">CBS 611.86</strain>
    </source>
</reference>
<feature type="compositionally biased region" description="Basic and acidic residues" evidence="2">
    <location>
        <begin position="49"/>
        <end position="61"/>
    </location>
</feature>
<protein>
    <submittedName>
        <fullName evidence="3">Uncharacterized protein</fullName>
    </submittedName>
</protein>
<evidence type="ECO:0000256" key="2">
    <source>
        <dbReference type="SAM" id="MobiDB-lite"/>
    </source>
</evidence>
<keyword evidence="4" id="KW-1185">Reference proteome</keyword>
<feature type="compositionally biased region" description="Polar residues" evidence="2">
    <location>
        <begin position="114"/>
        <end position="125"/>
    </location>
</feature>
<organism evidence="3 4">
    <name type="scientific">Massariosphaeria phaeospora</name>
    <dbReference type="NCBI Taxonomy" id="100035"/>
    <lineage>
        <taxon>Eukaryota</taxon>
        <taxon>Fungi</taxon>
        <taxon>Dikarya</taxon>
        <taxon>Ascomycota</taxon>
        <taxon>Pezizomycotina</taxon>
        <taxon>Dothideomycetes</taxon>
        <taxon>Pleosporomycetidae</taxon>
        <taxon>Pleosporales</taxon>
        <taxon>Pleosporales incertae sedis</taxon>
        <taxon>Massariosphaeria</taxon>
    </lineage>
</organism>
<feature type="coiled-coil region" evidence="1">
    <location>
        <begin position="129"/>
        <end position="189"/>
    </location>
</feature>
<evidence type="ECO:0000313" key="3">
    <source>
        <dbReference type="EMBL" id="KAF2873801.1"/>
    </source>
</evidence>
<dbReference type="EMBL" id="JAADJZ010000007">
    <property type="protein sequence ID" value="KAF2873801.1"/>
    <property type="molecule type" value="Genomic_DNA"/>
</dbReference>
<dbReference type="Proteomes" id="UP000481861">
    <property type="component" value="Unassembled WGS sequence"/>
</dbReference>
<feature type="region of interest" description="Disordered" evidence="2">
    <location>
        <begin position="43"/>
        <end position="129"/>
    </location>
</feature>
<accession>A0A7C8MCU7</accession>
<evidence type="ECO:0000313" key="4">
    <source>
        <dbReference type="Proteomes" id="UP000481861"/>
    </source>
</evidence>
<feature type="compositionally biased region" description="Basic residues" evidence="2">
    <location>
        <begin position="62"/>
        <end position="71"/>
    </location>
</feature>
<dbReference type="AlphaFoldDB" id="A0A7C8MCU7"/>